<dbReference type="PATRIC" id="fig|1261.3.peg.881"/>
<dbReference type="PANTHER" id="PTHR39450">
    <property type="entry name" value="MOLYBDOPTERIN OXIDOREDUCTASE, 4FE-4S CLUSTER-BINDING SUBUNIT"/>
    <property type="match status" value="1"/>
</dbReference>
<evidence type="ECO:0000313" key="3">
    <source>
        <dbReference type="Proteomes" id="UP000070326"/>
    </source>
</evidence>
<dbReference type="AlphaFoldDB" id="A0A135YXP9"/>
<dbReference type="eggNOG" id="COG3862">
    <property type="taxonomic scope" value="Bacteria"/>
</dbReference>
<dbReference type="RefSeq" id="WP_002845555.1">
    <property type="nucleotide sequence ID" value="NZ_CAMPYD010000015.1"/>
</dbReference>
<name>A0A135YXP9_9FIRM</name>
<dbReference type="InterPro" id="IPR012460">
    <property type="entry name" value="DUF1667"/>
</dbReference>
<dbReference type="PANTHER" id="PTHR39450:SF1">
    <property type="entry name" value="DUF1667 DOMAIN-CONTAINING PROTEIN"/>
    <property type="match status" value="1"/>
</dbReference>
<reference evidence="2 4" key="2">
    <citation type="submission" date="2018-06" db="EMBL/GenBank/DDBJ databases">
        <authorList>
            <consortium name="Pathogen Informatics"/>
            <person name="Doyle S."/>
        </authorList>
    </citation>
    <scope>NUCLEOTIDE SEQUENCE [LARGE SCALE GENOMIC DNA]</scope>
    <source>
        <strain evidence="2 4">NCTC11460</strain>
    </source>
</reference>
<accession>A0A135YXP9</accession>
<dbReference type="InterPro" id="IPR036593">
    <property type="entry name" value="CPE0013-like_sf"/>
</dbReference>
<gene>
    <name evidence="1" type="ORF">HMPREF3195_00334</name>
    <name evidence="2" type="ORF">NCTC11460_01424</name>
</gene>
<dbReference type="STRING" id="1261.HMPREF3195_00334"/>
<sequence length="121" mass="13544">MENKREFTCIVCPVGCHLTVTSEDDQYKVTGNTCKRGENYAQQEMIAPKRNIASTIRVEDGFLKLVPVKTDKQIPKELIFDVMKEINQHKVKAPIKVGDILIEDVLGTGSNIVATRNIGKK</sequence>
<organism evidence="1 3">
    <name type="scientific">Peptostreptococcus anaerobius</name>
    <dbReference type="NCBI Taxonomy" id="1261"/>
    <lineage>
        <taxon>Bacteria</taxon>
        <taxon>Bacillati</taxon>
        <taxon>Bacillota</taxon>
        <taxon>Clostridia</taxon>
        <taxon>Peptostreptococcales</taxon>
        <taxon>Peptostreptococcaceae</taxon>
        <taxon>Peptostreptococcus</taxon>
    </lineage>
</organism>
<dbReference type="Proteomes" id="UP000070326">
    <property type="component" value="Unassembled WGS sequence"/>
</dbReference>
<dbReference type="EMBL" id="UGTB01000004">
    <property type="protein sequence ID" value="SUB61484.1"/>
    <property type="molecule type" value="Genomic_DNA"/>
</dbReference>
<evidence type="ECO:0000313" key="1">
    <source>
        <dbReference type="EMBL" id="KXI14165.1"/>
    </source>
</evidence>
<proteinExistence type="predicted"/>
<dbReference type="SUPFAM" id="SSF160148">
    <property type="entry name" value="CPE0013-like"/>
    <property type="match status" value="1"/>
</dbReference>
<dbReference type="Pfam" id="PF07892">
    <property type="entry name" value="DUF1667"/>
    <property type="match status" value="1"/>
</dbReference>
<dbReference type="Proteomes" id="UP000255101">
    <property type="component" value="Unassembled WGS sequence"/>
</dbReference>
<evidence type="ECO:0000313" key="4">
    <source>
        <dbReference type="Proteomes" id="UP000255101"/>
    </source>
</evidence>
<protein>
    <submittedName>
        <fullName evidence="2">Uncharacterized protein with conserved CXXC pairs</fullName>
    </submittedName>
</protein>
<dbReference type="Gene3D" id="3.10.530.10">
    <property type="entry name" value="CPE0013-like"/>
    <property type="match status" value="1"/>
</dbReference>
<evidence type="ECO:0000313" key="2">
    <source>
        <dbReference type="EMBL" id="SUB61484.1"/>
    </source>
</evidence>
<dbReference type="EMBL" id="LSQZ01000013">
    <property type="protein sequence ID" value="KXI14165.1"/>
    <property type="molecule type" value="Genomic_DNA"/>
</dbReference>
<reference evidence="1 3" key="1">
    <citation type="submission" date="2016-02" db="EMBL/GenBank/DDBJ databases">
        <authorList>
            <person name="Wen L."/>
            <person name="He K."/>
            <person name="Yang H."/>
        </authorList>
    </citation>
    <scope>NUCLEOTIDE SEQUENCE [LARGE SCALE GENOMIC DNA]</scope>
    <source>
        <strain evidence="1 3">MJR8628A</strain>
    </source>
</reference>